<dbReference type="InterPro" id="IPR003497">
    <property type="entry name" value="BRO_N_domain"/>
</dbReference>
<proteinExistence type="predicted"/>
<dbReference type="PANTHER" id="PTHR35810">
    <property type="entry name" value="CYTOPLASMIC PROTEIN-RELATED"/>
    <property type="match status" value="1"/>
</dbReference>
<feature type="coiled-coil region" evidence="1">
    <location>
        <begin position="187"/>
        <end position="214"/>
    </location>
</feature>
<dbReference type="InterPro" id="IPR003812">
    <property type="entry name" value="Fido"/>
</dbReference>
<feature type="domain" description="Bro-N" evidence="3">
    <location>
        <begin position="2"/>
        <end position="122"/>
    </location>
</feature>
<accession>A0ABY5NRX7</accession>
<dbReference type="InterPro" id="IPR011204">
    <property type="entry name" value="Virulence_RhuM-like"/>
</dbReference>
<evidence type="ECO:0000259" key="3">
    <source>
        <dbReference type="PROSITE" id="PS51750"/>
    </source>
</evidence>
<dbReference type="NCBIfam" id="TIGR01550">
    <property type="entry name" value="DOC_P1"/>
    <property type="match status" value="1"/>
</dbReference>
<dbReference type="Proteomes" id="UP001317001">
    <property type="component" value="Chromosome"/>
</dbReference>
<dbReference type="Pfam" id="PF02661">
    <property type="entry name" value="Fic"/>
    <property type="match status" value="1"/>
</dbReference>
<dbReference type="Gene3D" id="1.20.120.1870">
    <property type="entry name" value="Fic/DOC protein, Fido domain"/>
    <property type="match status" value="1"/>
</dbReference>
<keyword evidence="1" id="KW-0175">Coiled coil</keyword>
<protein>
    <submittedName>
        <fullName evidence="4">Type II toxin-antitoxin system death-on-curing family toxin</fullName>
    </submittedName>
</protein>
<dbReference type="SUPFAM" id="SSF140931">
    <property type="entry name" value="Fic-like"/>
    <property type="match status" value="1"/>
</dbReference>
<dbReference type="EMBL" id="CP102382">
    <property type="protein sequence ID" value="UUV21335.1"/>
    <property type="molecule type" value="Genomic_DNA"/>
</dbReference>
<evidence type="ECO:0000259" key="2">
    <source>
        <dbReference type="PROSITE" id="PS51459"/>
    </source>
</evidence>
<sequence>MENELIIFQSENGALELRINGEKDTVWASLDQIATLFGRDKSVISRHINNIFKEEELQKDVVVAFFATTTQHGAIKNKTQTKQVAYYNLDMLLSVGYRVNSKIATKFRQWATKLLNQHITKGYTINEEFLKRNKAQFIKTLEDLKILTKENSQLKATDVLTLIESFSGTFFALDSYDRNNFPTQGTKKEIETSAKDLSKDLQKLKQELINKGEATVLFAQEKKKGNLEGIFGNVFQTVFGEDAYPTIEEKAAHLLYFVVKNHPFNDGNKRSGAFSFIWFLQKAEYPFHNKISPETLTVITILIAESNPADKEKMIGIVKSILNF</sequence>
<evidence type="ECO:0000313" key="4">
    <source>
        <dbReference type="EMBL" id="UUV21335.1"/>
    </source>
</evidence>
<evidence type="ECO:0000256" key="1">
    <source>
        <dbReference type="SAM" id="Coils"/>
    </source>
</evidence>
<organism evidence="4 5">
    <name type="scientific">Paenimyroides aestuarii</name>
    <dbReference type="NCBI Taxonomy" id="2968490"/>
    <lineage>
        <taxon>Bacteria</taxon>
        <taxon>Pseudomonadati</taxon>
        <taxon>Bacteroidota</taxon>
        <taxon>Flavobacteriia</taxon>
        <taxon>Flavobacteriales</taxon>
        <taxon>Flavobacteriaceae</taxon>
        <taxon>Paenimyroides</taxon>
    </lineage>
</organism>
<dbReference type="Pfam" id="PF13310">
    <property type="entry name" value="Virulence_RhuM"/>
    <property type="match status" value="1"/>
</dbReference>
<keyword evidence="5" id="KW-1185">Reference proteome</keyword>
<evidence type="ECO:0000313" key="5">
    <source>
        <dbReference type="Proteomes" id="UP001317001"/>
    </source>
</evidence>
<reference evidence="4 5" key="1">
    <citation type="submission" date="2022-08" db="EMBL/GenBank/DDBJ databases">
        <title>Myroides zhujiangensis sp. nov., a novel bacterium isolated from sediment in the Pearl River Estuary.</title>
        <authorList>
            <person name="Cui L."/>
        </authorList>
    </citation>
    <scope>NUCLEOTIDE SEQUENCE [LARGE SCALE GENOMIC DNA]</scope>
    <source>
        <strain evidence="4 5">SCSIO 72103</strain>
    </source>
</reference>
<dbReference type="InterPro" id="IPR053737">
    <property type="entry name" value="Type_II_TA_Toxin"/>
</dbReference>
<dbReference type="RefSeq" id="WP_257499263.1">
    <property type="nucleotide sequence ID" value="NZ_CP102382.1"/>
</dbReference>
<dbReference type="PROSITE" id="PS51459">
    <property type="entry name" value="FIDO"/>
    <property type="match status" value="1"/>
</dbReference>
<dbReference type="PROSITE" id="PS51750">
    <property type="entry name" value="BRO_N"/>
    <property type="match status" value="1"/>
</dbReference>
<gene>
    <name evidence="4" type="ORF">NPX36_13545</name>
</gene>
<dbReference type="InterPro" id="IPR036597">
    <property type="entry name" value="Fido-like_dom_sf"/>
</dbReference>
<name>A0ABY5NRX7_9FLAO</name>
<dbReference type="InterPro" id="IPR006440">
    <property type="entry name" value="Doc"/>
</dbReference>
<feature type="domain" description="Fido" evidence="2">
    <location>
        <begin position="185"/>
        <end position="324"/>
    </location>
</feature>
<dbReference type="PANTHER" id="PTHR35810:SF1">
    <property type="entry name" value="CYTOPLASMIC PROTEIN"/>
    <property type="match status" value="1"/>
</dbReference>